<name>A0A7G9SEU4_9SPHN</name>
<keyword evidence="3" id="KW-1185">Reference proteome</keyword>
<proteinExistence type="predicted"/>
<organism evidence="2 3">
    <name type="scientific">Sphingomonas lutea</name>
    <dbReference type="NCBI Taxonomy" id="1045317"/>
    <lineage>
        <taxon>Bacteria</taxon>
        <taxon>Pseudomonadati</taxon>
        <taxon>Pseudomonadota</taxon>
        <taxon>Alphaproteobacteria</taxon>
        <taxon>Sphingomonadales</taxon>
        <taxon>Sphingomonadaceae</taxon>
        <taxon>Sphingomonas</taxon>
    </lineage>
</organism>
<protein>
    <submittedName>
        <fullName evidence="2">Tail fiber domain-containing protein</fullName>
    </submittedName>
</protein>
<reference evidence="2 3" key="1">
    <citation type="submission" date="2020-08" db="EMBL/GenBank/DDBJ databases">
        <title>Genome sequence of Sphingomonas lutea KCTC 23642T.</title>
        <authorList>
            <person name="Hyun D.-W."/>
            <person name="Bae J.-W."/>
        </authorList>
    </citation>
    <scope>NUCLEOTIDE SEQUENCE [LARGE SCALE GENOMIC DNA]</scope>
    <source>
        <strain evidence="2 3">KCTC 23642</strain>
    </source>
</reference>
<evidence type="ECO:0000256" key="1">
    <source>
        <dbReference type="SAM" id="MobiDB-lite"/>
    </source>
</evidence>
<accession>A0A7G9SEU4</accession>
<evidence type="ECO:0000313" key="3">
    <source>
        <dbReference type="Proteomes" id="UP000515971"/>
    </source>
</evidence>
<dbReference type="RefSeq" id="WP_187536961.1">
    <property type="nucleotide sequence ID" value="NZ_BAABJT010000001.1"/>
</dbReference>
<evidence type="ECO:0000313" key="2">
    <source>
        <dbReference type="EMBL" id="QNN66369.1"/>
    </source>
</evidence>
<feature type="compositionally biased region" description="Gly residues" evidence="1">
    <location>
        <begin position="42"/>
        <end position="51"/>
    </location>
</feature>
<dbReference type="NCBIfam" id="NF033521">
    <property type="entry name" value="lasso_leader_L3"/>
    <property type="match status" value="1"/>
</dbReference>
<dbReference type="EMBL" id="CP060718">
    <property type="protein sequence ID" value="QNN66369.1"/>
    <property type="molecule type" value="Genomic_DNA"/>
</dbReference>
<dbReference type="AlphaFoldDB" id="A0A7G9SEU4"/>
<sequence length="132" mass="13769">MDDLQSNGLPDQNEAFEAVKAAYEAPKLTVFGNVRDLTRTGEGSGADGGTTAGMTMTSDPAAKENVVRVGDHPLGIGLYLFDFKPAFKAACGVGRQFGVMADEVAQVLPAAVSVGTNGYRRVDYGMLGISHA</sequence>
<feature type="region of interest" description="Disordered" evidence="1">
    <location>
        <begin position="39"/>
        <end position="59"/>
    </location>
</feature>
<dbReference type="KEGG" id="slut:H9L13_06430"/>
<gene>
    <name evidence="2" type="ORF">H9L13_06430</name>
</gene>
<dbReference type="Proteomes" id="UP000515971">
    <property type="component" value="Chromosome"/>
</dbReference>